<evidence type="ECO:0000256" key="10">
    <source>
        <dbReference type="ARBA" id="ARBA00022990"/>
    </source>
</evidence>
<dbReference type="Proteomes" id="UP000308267">
    <property type="component" value="Unassembled WGS sequence"/>
</dbReference>
<evidence type="ECO:0000256" key="4">
    <source>
        <dbReference type="ARBA" id="ARBA00011533"/>
    </source>
</evidence>
<evidence type="ECO:0000256" key="7">
    <source>
        <dbReference type="ARBA" id="ARBA00022660"/>
    </source>
</evidence>
<name>A0A4S2MC50_OPIFE</name>
<proteinExistence type="inferred from homology"/>
<comment type="function">
    <text evidence="1">Accessory subunit of the mitochondrial membrane respiratory chain NADH dehydrogenase (Complex I), that is believed not to be involved in catalysis. Complex I functions in the transfer of electrons from NADH to the respiratory chain. The immediate electron acceptor for the enzyme is believed to be ubiquinone.</text>
</comment>
<organism evidence="16 17">
    <name type="scientific">Opisthorchis felineus</name>
    <dbReference type="NCBI Taxonomy" id="147828"/>
    <lineage>
        <taxon>Eukaryota</taxon>
        <taxon>Metazoa</taxon>
        <taxon>Spiralia</taxon>
        <taxon>Lophotrochozoa</taxon>
        <taxon>Platyhelminthes</taxon>
        <taxon>Trematoda</taxon>
        <taxon>Digenea</taxon>
        <taxon>Opisthorchiida</taxon>
        <taxon>Opisthorchiata</taxon>
        <taxon>Opisthorchiidae</taxon>
        <taxon>Opisthorchis</taxon>
    </lineage>
</organism>
<keyword evidence="10" id="KW-0007">Acetylation</keyword>
<evidence type="ECO:0000313" key="17">
    <source>
        <dbReference type="Proteomes" id="UP000308267"/>
    </source>
</evidence>
<dbReference type="EMBL" id="SJOL01003674">
    <property type="protein sequence ID" value="TGZ72459.1"/>
    <property type="molecule type" value="Genomic_DNA"/>
</dbReference>
<keyword evidence="6" id="KW-0813">Transport</keyword>
<evidence type="ECO:0000313" key="16">
    <source>
        <dbReference type="EMBL" id="TGZ72459.1"/>
    </source>
</evidence>
<dbReference type="Pfam" id="PF07347">
    <property type="entry name" value="CI-B14_5a"/>
    <property type="match status" value="1"/>
</dbReference>
<feature type="region of interest" description="Disordered" evidence="15">
    <location>
        <begin position="81"/>
        <end position="101"/>
    </location>
</feature>
<keyword evidence="9" id="KW-0249">Electron transport</keyword>
<feature type="region of interest" description="Disordered" evidence="15">
    <location>
        <begin position="31"/>
        <end position="50"/>
    </location>
</feature>
<comment type="subunit">
    <text evidence="4">Complex I is composed of 45 different subunits.</text>
</comment>
<evidence type="ECO:0000256" key="1">
    <source>
        <dbReference type="ARBA" id="ARBA00003195"/>
    </source>
</evidence>
<evidence type="ECO:0000256" key="13">
    <source>
        <dbReference type="ARBA" id="ARBA00030360"/>
    </source>
</evidence>
<evidence type="ECO:0000256" key="3">
    <source>
        <dbReference type="ARBA" id="ARBA00005482"/>
    </source>
</evidence>
<sequence length="114" mass="12979">MSVRGGDRLTPLVARIRDFFLQRKYNNSLRYTENYSKRTQPPPFLPDGRNHNIAENAYYLRDERRQVSPPIEVFFSGPKRLAESGSSSVPKPASPSAATVPGVKFNWDKQLPLD</sequence>
<reference evidence="16 17" key="1">
    <citation type="journal article" date="2019" name="BMC Genomics">
        <title>New insights from Opisthorchis felineus genome: update on genomics of the epidemiologically important liver flukes.</title>
        <authorList>
            <person name="Ershov N.I."/>
            <person name="Mordvinov V.A."/>
            <person name="Prokhortchouk E.B."/>
            <person name="Pakharukova M.Y."/>
            <person name="Gunbin K.V."/>
            <person name="Ustyantsev K."/>
            <person name="Genaev M.A."/>
            <person name="Blinov A.G."/>
            <person name="Mazur A."/>
            <person name="Boulygina E."/>
            <person name="Tsygankova S."/>
            <person name="Khrameeva E."/>
            <person name="Chekanov N."/>
            <person name="Fan G."/>
            <person name="Xiao A."/>
            <person name="Zhang H."/>
            <person name="Xu X."/>
            <person name="Yang H."/>
            <person name="Solovyev V."/>
            <person name="Lee S.M."/>
            <person name="Liu X."/>
            <person name="Afonnikov D.A."/>
            <person name="Skryabin K.G."/>
        </authorList>
    </citation>
    <scope>NUCLEOTIDE SEQUENCE [LARGE SCALE GENOMIC DNA]</scope>
    <source>
        <strain evidence="16">AK-0245</strain>
        <tissue evidence="16">Whole organism</tissue>
    </source>
</reference>
<dbReference type="GO" id="GO:0005743">
    <property type="term" value="C:mitochondrial inner membrane"/>
    <property type="evidence" value="ECO:0007669"/>
    <property type="project" value="UniProtKB-SubCell"/>
</dbReference>
<protein>
    <recommendedName>
        <fullName evidence="5">NADH dehydrogenase [ubiquinone] 1 alpha subcomplex subunit 7</fullName>
    </recommendedName>
    <alternativeName>
        <fullName evidence="14">Complex I-B14.5a</fullName>
    </alternativeName>
    <alternativeName>
        <fullName evidence="13">NADH-ubiquinone oxidoreductase subunit B14.5a</fullName>
    </alternativeName>
</protein>
<comment type="caution">
    <text evidence="16">The sequence shown here is derived from an EMBL/GenBank/DDBJ whole genome shotgun (WGS) entry which is preliminary data.</text>
</comment>
<keyword evidence="17" id="KW-1185">Reference proteome</keyword>
<dbReference type="STRING" id="147828.A0A4S2MC50"/>
<keyword evidence="11" id="KW-0496">Mitochondrion</keyword>
<evidence type="ECO:0000256" key="15">
    <source>
        <dbReference type="SAM" id="MobiDB-lite"/>
    </source>
</evidence>
<evidence type="ECO:0000256" key="11">
    <source>
        <dbReference type="ARBA" id="ARBA00023128"/>
    </source>
</evidence>
<keyword evidence="12" id="KW-0472">Membrane</keyword>
<dbReference type="InterPro" id="IPR009947">
    <property type="entry name" value="NDUA7"/>
</dbReference>
<evidence type="ECO:0000256" key="12">
    <source>
        <dbReference type="ARBA" id="ARBA00023136"/>
    </source>
</evidence>
<gene>
    <name evidence="16" type="ORF">CRM22_002077</name>
</gene>
<accession>A0A4S2MC50</accession>
<feature type="compositionally biased region" description="Low complexity" evidence="15">
    <location>
        <begin position="84"/>
        <end position="98"/>
    </location>
</feature>
<evidence type="ECO:0000256" key="14">
    <source>
        <dbReference type="ARBA" id="ARBA00033401"/>
    </source>
</evidence>
<dbReference type="PANTHER" id="PTHR12485">
    <property type="entry name" value="NADH-UBIQUINONE OXIDOREDUCTASE SUBUNIT B"/>
    <property type="match status" value="1"/>
</dbReference>
<evidence type="ECO:0000256" key="9">
    <source>
        <dbReference type="ARBA" id="ARBA00022982"/>
    </source>
</evidence>
<evidence type="ECO:0000256" key="5">
    <source>
        <dbReference type="ARBA" id="ARBA00016383"/>
    </source>
</evidence>
<comment type="similarity">
    <text evidence="3">Belongs to the complex I NDUFA7 subunit family.</text>
</comment>
<evidence type="ECO:0000256" key="2">
    <source>
        <dbReference type="ARBA" id="ARBA00004443"/>
    </source>
</evidence>
<dbReference type="OrthoDB" id="10063829at2759"/>
<keyword evidence="8" id="KW-0999">Mitochondrion inner membrane</keyword>
<dbReference type="GO" id="GO:0006120">
    <property type="term" value="P:mitochondrial electron transport, NADH to ubiquinone"/>
    <property type="evidence" value="ECO:0007669"/>
    <property type="project" value="TreeGrafter"/>
</dbReference>
<evidence type="ECO:0000256" key="6">
    <source>
        <dbReference type="ARBA" id="ARBA00022448"/>
    </source>
</evidence>
<keyword evidence="7" id="KW-0679">Respiratory chain</keyword>
<dbReference type="PANTHER" id="PTHR12485:SF1">
    <property type="entry name" value="NADH DEHYDROGENASE [UBIQUINONE] 1 ALPHA SUBCOMPLEX SUBUNIT 7"/>
    <property type="match status" value="1"/>
</dbReference>
<comment type="subcellular location">
    <subcellularLocation>
        <location evidence="2">Mitochondrion inner membrane</location>
        <topology evidence="2">Peripheral membrane protein</topology>
        <orientation evidence="2">Matrix side</orientation>
    </subcellularLocation>
</comment>
<evidence type="ECO:0000256" key="8">
    <source>
        <dbReference type="ARBA" id="ARBA00022792"/>
    </source>
</evidence>
<dbReference type="AlphaFoldDB" id="A0A4S2MC50"/>